<keyword evidence="4" id="KW-1185">Reference proteome</keyword>
<dbReference type="EMBL" id="CAJNOC010003942">
    <property type="protein sequence ID" value="CAF1003742.1"/>
    <property type="molecule type" value="Genomic_DNA"/>
</dbReference>
<keyword evidence="1" id="KW-0472">Membrane</keyword>
<gene>
    <name evidence="3" type="ORF">OXX778_LOCUS16544</name>
</gene>
<dbReference type="InterPro" id="IPR006202">
    <property type="entry name" value="Neur_chan_lig-bd"/>
</dbReference>
<dbReference type="Proteomes" id="UP000663879">
    <property type="component" value="Unassembled WGS sequence"/>
</dbReference>
<dbReference type="OrthoDB" id="203862at2759"/>
<protein>
    <recommendedName>
        <fullName evidence="2">Neurotransmitter-gated ion-channel ligand-binding domain-containing protein</fullName>
    </recommendedName>
</protein>
<dbReference type="InterPro" id="IPR036734">
    <property type="entry name" value="Neur_chan_lig-bd_sf"/>
</dbReference>
<feature type="non-terminal residue" evidence="3">
    <location>
        <position position="1"/>
    </location>
</feature>
<accession>A0A814H2T9</accession>
<dbReference type="Pfam" id="PF02931">
    <property type="entry name" value="Neur_chan_LBD"/>
    <property type="match status" value="1"/>
</dbReference>
<dbReference type="InterPro" id="IPR038050">
    <property type="entry name" value="Neuro_actylchol_rec"/>
</dbReference>
<feature type="domain" description="Neurotransmitter-gated ion-channel ligand-binding" evidence="2">
    <location>
        <begin position="417"/>
        <end position="596"/>
    </location>
</feature>
<dbReference type="AlphaFoldDB" id="A0A814H2T9"/>
<feature type="transmembrane region" description="Helical" evidence="1">
    <location>
        <begin position="598"/>
        <end position="620"/>
    </location>
</feature>
<name>A0A814H2T9_9BILA</name>
<evidence type="ECO:0000313" key="3">
    <source>
        <dbReference type="EMBL" id="CAF1003742.1"/>
    </source>
</evidence>
<organism evidence="3 4">
    <name type="scientific">Brachionus calyciflorus</name>
    <dbReference type="NCBI Taxonomy" id="104777"/>
    <lineage>
        <taxon>Eukaryota</taxon>
        <taxon>Metazoa</taxon>
        <taxon>Spiralia</taxon>
        <taxon>Gnathifera</taxon>
        <taxon>Rotifera</taxon>
        <taxon>Eurotatoria</taxon>
        <taxon>Monogononta</taxon>
        <taxon>Pseudotrocha</taxon>
        <taxon>Ploima</taxon>
        <taxon>Brachionidae</taxon>
        <taxon>Brachionus</taxon>
    </lineage>
</organism>
<keyword evidence="1" id="KW-1133">Transmembrane helix</keyword>
<sequence>IDWIDVNLNKQFDELFDILIENNEYQLKILATDIKDIFNLENLLLTYHDKFTELANITSFLDDTQTRQITEVKDLKTRIDQHINFNNFLPINKKIDVSYKKKWLGSQFISKYLALKNEIKQYYQENDSTLKDGVFEYTGYFSNMSRVMNELEAKFKDSPVKQDLKAIHIFLTHTFDFDINFLLSQDKYETNHPNLIIIARNVFFSNKITVDLTCRTTPGYPDNKSKAIKEIKISLDKYDITNNIKALGINGADGKPGLPGYNGGNLKVIYGHIYNDENLNFVSTGGQGGPGQDVQKLTSEKWETPGRIKQEQKEEEEEVILSMDLVIAQSMIKPINSSSNSSSNQINPYQNEKNVFIRKKLNSKDSSSQDNSQIKLPNSDEIMSEEDYIKKQLALQNLIKTANLKLNLYVNNENIKKPTPITVQIYLIFLRVGEIDNVKERFQADAYFEASWEDDTVDINTGFDPRQNWEPEIFIENAVGNLKQDIKYKVEKVNNKTRVYEMRNIKGIFWEKLELWDFPLDIQSLSITITSSRNKNEIKFVPSPYIESTINTNDFQQQQEWNLYSHIETSKKYIYDIWKKQERPCFTISSTISRRPGYFIYNAYMLIFLISALGFVPFSFQYSAPHFRIQTTCLLILSSINFRWIVTQKLPTVSYLTTLDKYAIVA</sequence>
<evidence type="ECO:0000256" key="1">
    <source>
        <dbReference type="SAM" id="Phobius"/>
    </source>
</evidence>
<dbReference type="PANTHER" id="PTHR18945">
    <property type="entry name" value="NEUROTRANSMITTER GATED ION CHANNEL"/>
    <property type="match status" value="1"/>
</dbReference>
<dbReference type="GO" id="GO:0005230">
    <property type="term" value="F:extracellular ligand-gated monoatomic ion channel activity"/>
    <property type="evidence" value="ECO:0007669"/>
    <property type="project" value="InterPro"/>
</dbReference>
<reference evidence="3" key="1">
    <citation type="submission" date="2021-02" db="EMBL/GenBank/DDBJ databases">
        <authorList>
            <person name="Nowell W R."/>
        </authorList>
    </citation>
    <scope>NUCLEOTIDE SEQUENCE</scope>
    <source>
        <strain evidence="3">Ploen Becks lab</strain>
    </source>
</reference>
<dbReference type="SUPFAM" id="SSF63712">
    <property type="entry name" value="Nicotinic receptor ligand binding domain-like"/>
    <property type="match status" value="1"/>
</dbReference>
<dbReference type="GO" id="GO:0004888">
    <property type="term" value="F:transmembrane signaling receptor activity"/>
    <property type="evidence" value="ECO:0007669"/>
    <property type="project" value="InterPro"/>
</dbReference>
<dbReference type="Gene3D" id="2.70.170.10">
    <property type="entry name" value="Neurotransmitter-gated ion-channel ligand-binding domain"/>
    <property type="match status" value="1"/>
</dbReference>
<evidence type="ECO:0000313" key="4">
    <source>
        <dbReference type="Proteomes" id="UP000663879"/>
    </source>
</evidence>
<dbReference type="Gene3D" id="1.20.58.390">
    <property type="entry name" value="Neurotransmitter-gated ion-channel transmembrane domain"/>
    <property type="match status" value="1"/>
</dbReference>
<keyword evidence="1" id="KW-0812">Transmembrane</keyword>
<dbReference type="InterPro" id="IPR006201">
    <property type="entry name" value="Neur_channel"/>
</dbReference>
<proteinExistence type="predicted"/>
<dbReference type="GO" id="GO:0016020">
    <property type="term" value="C:membrane"/>
    <property type="evidence" value="ECO:0007669"/>
    <property type="project" value="InterPro"/>
</dbReference>
<comment type="caution">
    <text evidence="3">The sequence shown here is derived from an EMBL/GenBank/DDBJ whole genome shotgun (WGS) entry which is preliminary data.</text>
</comment>
<evidence type="ECO:0000259" key="2">
    <source>
        <dbReference type="Pfam" id="PF02931"/>
    </source>
</evidence>